<keyword evidence="2" id="KW-1185">Reference proteome</keyword>
<accession>A0ACC0AJM9</accession>
<evidence type="ECO:0000313" key="1">
    <source>
        <dbReference type="EMBL" id="KAI5660227.1"/>
    </source>
</evidence>
<organism evidence="1 2">
    <name type="scientific">Catharanthus roseus</name>
    <name type="common">Madagascar periwinkle</name>
    <name type="synonym">Vinca rosea</name>
    <dbReference type="NCBI Taxonomy" id="4058"/>
    <lineage>
        <taxon>Eukaryota</taxon>
        <taxon>Viridiplantae</taxon>
        <taxon>Streptophyta</taxon>
        <taxon>Embryophyta</taxon>
        <taxon>Tracheophyta</taxon>
        <taxon>Spermatophyta</taxon>
        <taxon>Magnoliopsida</taxon>
        <taxon>eudicotyledons</taxon>
        <taxon>Gunneridae</taxon>
        <taxon>Pentapetalae</taxon>
        <taxon>asterids</taxon>
        <taxon>lamiids</taxon>
        <taxon>Gentianales</taxon>
        <taxon>Apocynaceae</taxon>
        <taxon>Rauvolfioideae</taxon>
        <taxon>Vinceae</taxon>
        <taxon>Catharanthinae</taxon>
        <taxon>Catharanthus</taxon>
    </lineage>
</organism>
<name>A0ACC0AJM9_CATRO</name>
<protein>
    <submittedName>
        <fullName evidence="1">Uncharacterized protein</fullName>
    </submittedName>
</protein>
<evidence type="ECO:0000313" key="2">
    <source>
        <dbReference type="Proteomes" id="UP001060085"/>
    </source>
</evidence>
<sequence length="1087" mass="118754">MDPPLLPPHPTTVPPPIHAATSANNHLNYPDSASSSPRSHHTDTWDEPLPPVPGAKLRLMCSYGGHIIPRLHDKSLCYVGGETRIVVVDRHSSLSDFHSRLSHSLLNGRPFTLKYQLPNEELDSLVSLTTDEDMENMIEEYDRINFASPLRPSRLRLFLFPAKPETAASMGCLLADAKSETWFVDALNGSGLLPRGLSDTAAVDNLLELNEFQEDNRDSSVDLEAQNQPLDGNKQVIKNATPDVHSTHSDSPMVETTSSFESSVSSPSMSNLPPIKVRVEEGNQMVALDEQFSQMNVALHGQHGQSNLITAPSPPLPVTTGGMITVSSGVGLNSAVVTGENLGRIISDDEKSDHGAPTGLRKPPLPLQPVQRKLDVYNLPSPDSKHAGGYNLPSPDSVASDSSIASAASLSKHTVYQDVIPTANREIRVPSAVVDHQNNIIDPSTQIQIQQVQETMVLPPLQQNQQQQYIQTSAQYIQHPVTGQVPISSYYPIYAPPQQPVIHQQIDQQQYPMYFLPVTQAQPYNFTVQSNIADATSVSTNRPPTPPNPTFVPSSTTYKEMIPPIYPAKTTTAKPETPANLYRQTASAASTLVQVPPNQFQQQYYGLQQMPPPPQSITTASNSAANYGFEYAHPTHAHAYYAQHPATPLPQFQSMTPAAAMLLAQSTSKNFKTTCCLPLNETTKQTSNTSKRDAATAAKTLRIAFAAGGTGGHIYPAVAIADELKTLNPDSEILFLGSPTGMESTAVPSVGYPFVAVPAAAPLAQNIFILPYFLIKSLIKSFQTLEEFNPQIVVGTGGYVSFPICLAAVLKGHHLVIQEQNWEPGIANKVLSLFAEKVFVAFNSSVEYFWQRHKCIVCGNPVRLSLSKQVSKAEARKHFFPKVTKEEGKVLLVLGGTLAANAINIALLNSYYQLLSDHEDLFIIWQTGVEAFDEMESLVKKYPRLILTPFMHSMDLAYAAADLIVSRAGAMTCYEILATGKPCILIPSPNVDEGHQLRNASFIADIAGSLVIMEDELDSITLRHAIVQILENNLKSFTDGFWLLKFGLMAENEKLRAVMSQRARQAAKPNASTEIAQHILSLVNSRT</sequence>
<proteinExistence type="predicted"/>
<reference evidence="2" key="1">
    <citation type="journal article" date="2023" name="Nat. Plants">
        <title>Single-cell RNA sequencing provides a high-resolution roadmap for understanding the multicellular compartmentation of specialized metabolism.</title>
        <authorList>
            <person name="Sun S."/>
            <person name="Shen X."/>
            <person name="Li Y."/>
            <person name="Li Y."/>
            <person name="Wang S."/>
            <person name="Li R."/>
            <person name="Zhang H."/>
            <person name="Shen G."/>
            <person name="Guo B."/>
            <person name="Wei J."/>
            <person name="Xu J."/>
            <person name="St-Pierre B."/>
            <person name="Chen S."/>
            <person name="Sun C."/>
        </authorList>
    </citation>
    <scope>NUCLEOTIDE SEQUENCE [LARGE SCALE GENOMIC DNA]</scope>
</reference>
<gene>
    <name evidence="1" type="ORF">M9H77_29020</name>
</gene>
<dbReference type="Proteomes" id="UP001060085">
    <property type="component" value="Linkage Group LG06"/>
</dbReference>
<comment type="caution">
    <text evidence="1">The sequence shown here is derived from an EMBL/GenBank/DDBJ whole genome shotgun (WGS) entry which is preliminary data.</text>
</comment>
<dbReference type="EMBL" id="CM044706">
    <property type="protein sequence ID" value="KAI5660227.1"/>
    <property type="molecule type" value="Genomic_DNA"/>
</dbReference>